<keyword evidence="3" id="KW-0238">DNA-binding</keyword>
<proteinExistence type="inferred from homology"/>
<feature type="compositionally biased region" description="Basic and acidic residues" evidence="5">
    <location>
        <begin position="825"/>
        <end position="838"/>
    </location>
</feature>
<dbReference type="InterPro" id="IPR011051">
    <property type="entry name" value="RmlC_Cupin_sf"/>
</dbReference>
<feature type="compositionally biased region" description="Basic and acidic residues" evidence="5">
    <location>
        <begin position="796"/>
        <end position="809"/>
    </location>
</feature>
<feature type="compositionally biased region" description="Basic and acidic residues" evidence="5">
    <location>
        <begin position="81"/>
        <end position="92"/>
    </location>
</feature>
<dbReference type="PANTHER" id="PTHR16684:SF11">
    <property type="entry name" value="CENTROMERE PROTEIN C"/>
    <property type="match status" value="1"/>
</dbReference>
<evidence type="ECO:0000256" key="2">
    <source>
        <dbReference type="ARBA" id="ARBA00010291"/>
    </source>
</evidence>
<feature type="compositionally biased region" description="Polar residues" evidence="5">
    <location>
        <begin position="516"/>
        <end position="531"/>
    </location>
</feature>
<keyword evidence="4" id="KW-0539">Nucleus</keyword>
<evidence type="ECO:0000313" key="8">
    <source>
        <dbReference type="RefSeq" id="XP_022256329.1"/>
    </source>
</evidence>
<dbReference type="Proteomes" id="UP000694941">
    <property type="component" value="Unplaced"/>
</dbReference>
<feature type="region of interest" description="Disordered" evidence="5">
    <location>
        <begin position="788"/>
        <end position="852"/>
    </location>
</feature>
<dbReference type="GeneID" id="106472017"/>
<comment type="subcellular location">
    <subcellularLocation>
        <location evidence="1">Nucleus</location>
    </subcellularLocation>
</comment>
<feature type="compositionally biased region" description="Basic and acidic residues" evidence="5">
    <location>
        <begin position="765"/>
        <end position="776"/>
    </location>
</feature>
<dbReference type="Pfam" id="PF11699">
    <property type="entry name" value="CENP-C_C"/>
    <property type="match status" value="1"/>
</dbReference>
<feature type="compositionally biased region" description="Basic and acidic residues" evidence="5">
    <location>
        <begin position="309"/>
        <end position="318"/>
    </location>
</feature>
<dbReference type="InterPro" id="IPR025974">
    <property type="entry name" value="Mif2/CENP-C_cupin"/>
</dbReference>
<comment type="similarity">
    <text evidence="2">Belongs to the CENP-C/MIF2 family.</text>
</comment>
<accession>A0ABM1TKC3</accession>
<keyword evidence="7" id="KW-1185">Reference proteome</keyword>
<feature type="region of interest" description="Disordered" evidence="5">
    <location>
        <begin position="731"/>
        <end position="776"/>
    </location>
</feature>
<dbReference type="InterPro" id="IPR028386">
    <property type="entry name" value="CENP-C/Mif2/cnp3"/>
</dbReference>
<dbReference type="Gene3D" id="2.60.120.10">
    <property type="entry name" value="Jelly Rolls"/>
    <property type="match status" value="1"/>
</dbReference>
<evidence type="ECO:0000256" key="5">
    <source>
        <dbReference type="SAM" id="MobiDB-lite"/>
    </source>
</evidence>
<feature type="compositionally biased region" description="Acidic residues" evidence="5">
    <location>
        <begin position="37"/>
        <end position="50"/>
    </location>
</feature>
<evidence type="ECO:0000256" key="1">
    <source>
        <dbReference type="ARBA" id="ARBA00004123"/>
    </source>
</evidence>
<feature type="compositionally biased region" description="Basic and acidic residues" evidence="5">
    <location>
        <begin position="278"/>
        <end position="302"/>
    </location>
</feature>
<feature type="compositionally biased region" description="Polar residues" evidence="5">
    <location>
        <begin position="238"/>
        <end position="251"/>
    </location>
</feature>
<dbReference type="PANTHER" id="PTHR16684">
    <property type="entry name" value="CENTROMERE PROTEIN C"/>
    <property type="match status" value="1"/>
</dbReference>
<dbReference type="InterPro" id="IPR014710">
    <property type="entry name" value="RmlC-like_jellyroll"/>
</dbReference>
<feature type="compositionally biased region" description="Low complexity" evidence="5">
    <location>
        <begin position="221"/>
        <end position="230"/>
    </location>
</feature>
<evidence type="ECO:0000256" key="4">
    <source>
        <dbReference type="ARBA" id="ARBA00023242"/>
    </source>
</evidence>
<feature type="region of interest" description="Disordered" evidence="5">
    <location>
        <begin position="212"/>
        <end position="318"/>
    </location>
</feature>
<feature type="compositionally biased region" description="Low complexity" evidence="5">
    <location>
        <begin position="100"/>
        <end position="110"/>
    </location>
</feature>
<feature type="compositionally biased region" description="Basic and acidic residues" evidence="5">
    <location>
        <begin position="741"/>
        <end position="757"/>
    </location>
</feature>
<feature type="region of interest" description="Disordered" evidence="5">
    <location>
        <begin position="516"/>
        <end position="536"/>
    </location>
</feature>
<sequence>MSKSNVMMFLTNPNIGRRTGLDIKAGKTIRRDEDGMEVFDDYWTDPESENDEARVGNDSEQEFDTSSDRTDTEEFMIAPEDDMHKENPEPHNDTTFIKPSSSSKSLIRQKSLQFKTTNMLKPSHDGQLSSVLSVLETLTKTASDKRKNLKHKTTPIQTRLSNSEKKPSYSRSQVMKNSSSRRDQASYRVDGTLTSCKSTKQKTLQFKTTPNVINASGSEMQSTSHTQSSHITKRRKSTPGNKWSKLNSMNAKGNHIDNCSSEERISRSSSENTSSANVRKESLSATFSRHEDAENKEERNDSDTEEKEDAVLSHDRTSVKSTSAKTMISKVKKPTDFVIIYFFLRLKFDELSSDEETENMFTMGTRSKNKQSINKLGKNSTEKLQPRNEEYVSEKPFNSTLHNVMLNSLLSSSPRTEKNFLSKTDPKNQVKNNVQEMIPNTSRRQKPITYMHISSDSDSEAETEFRLVLDPKSLKKQNPHTSSPLTLEKNNKLGTNLKSLSSLDVPNEIISHTSSPFTLNKNNTPGTNFKPPSSLDVPNEIITKRVRFSDTGVDELIDENGASEIENLGHEVRAVSLRSSLLLNKNSFSLKQPDRNEIDVAKQILEVNQSQENTEKNMQCGKIKNKSEKGRRKNTRGRKKASGISLKEPINLAKKNTVTVMPEEVTQMEIRNSRTEKAVDDQYLEGSEDINNKPMVNETLKMRTYNKEVNKKLEVLTDTCKKLKKSLSSEAKKNGMNIRTSDLKVNERKLDSTHSDECGSPVSNEDEKLTHSKDGSKVQGHFKKFCKTPSFSENEDVNHREIKRSDLPKTKGKKKQFNQTSSGEKQMESEDLSSKRPEPIGAEKNPEGCPKIVKRGSKRTIVKPVAFWRNERVDYRRTSKGTYEVAGVLPGFQEDTIFNQFNTQKGKRSKSKRKDLFQHNLSIHDRQVLVEKDMQDELYGGSLVNDPELGREVKAVVVRSHKSLSWRGPTGYPAKEEDSFRLCKSFQLSNFSMGILVLGPLQEKPCQFAPADSLFFTVMYGKVEAHVHDSSWIFETDGSFLVPLGNSYSLRNLQRKEAKLVFFTVKGAPPVRELIA</sequence>
<evidence type="ECO:0000313" key="7">
    <source>
        <dbReference type="Proteomes" id="UP000694941"/>
    </source>
</evidence>
<name>A0ABM1TKC3_LIMPO</name>
<feature type="region of interest" description="Disordered" evidence="5">
    <location>
        <begin position="37"/>
        <end position="110"/>
    </location>
</feature>
<dbReference type="RefSeq" id="XP_022256329.1">
    <property type="nucleotide sequence ID" value="XM_022400621.1"/>
</dbReference>
<organism evidence="7 8">
    <name type="scientific">Limulus polyphemus</name>
    <name type="common">Atlantic horseshoe crab</name>
    <dbReference type="NCBI Taxonomy" id="6850"/>
    <lineage>
        <taxon>Eukaryota</taxon>
        <taxon>Metazoa</taxon>
        <taxon>Ecdysozoa</taxon>
        <taxon>Arthropoda</taxon>
        <taxon>Chelicerata</taxon>
        <taxon>Merostomata</taxon>
        <taxon>Xiphosura</taxon>
        <taxon>Limulidae</taxon>
        <taxon>Limulus</taxon>
    </lineage>
</organism>
<protein>
    <submittedName>
        <fullName evidence="8">Centromere protein C-like</fullName>
    </submittedName>
</protein>
<feature type="region of interest" description="Disordered" evidence="5">
    <location>
        <begin position="609"/>
        <end position="643"/>
    </location>
</feature>
<dbReference type="SUPFAM" id="SSF51182">
    <property type="entry name" value="RmlC-like cupins"/>
    <property type="match status" value="1"/>
</dbReference>
<reference evidence="8" key="1">
    <citation type="submission" date="2025-08" db="UniProtKB">
        <authorList>
            <consortium name="RefSeq"/>
        </authorList>
    </citation>
    <scope>IDENTIFICATION</scope>
    <source>
        <tissue evidence="8">Muscle</tissue>
    </source>
</reference>
<feature type="domain" description="Mif2/CENP-C cupin" evidence="6">
    <location>
        <begin position="980"/>
        <end position="1062"/>
    </location>
</feature>
<feature type="compositionally biased region" description="Basic residues" evidence="5">
    <location>
        <begin position="629"/>
        <end position="641"/>
    </location>
</feature>
<feature type="region of interest" description="Disordered" evidence="5">
    <location>
        <begin position="143"/>
        <end position="192"/>
    </location>
</feature>
<evidence type="ECO:0000259" key="6">
    <source>
        <dbReference type="Pfam" id="PF11699"/>
    </source>
</evidence>
<gene>
    <name evidence="8" type="primary">LOC106472017</name>
</gene>
<feature type="compositionally biased region" description="Low complexity" evidence="5">
    <location>
        <begin position="267"/>
        <end position="277"/>
    </location>
</feature>
<feature type="compositionally biased region" description="Polar residues" evidence="5">
    <location>
        <begin position="169"/>
        <end position="178"/>
    </location>
</feature>
<evidence type="ECO:0000256" key="3">
    <source>
        <dbReference type="ARBA" id="ARBA00023125"/>
    </source>
</evidence>